<dbReference type="PROSITE" id="PS51186">
    <property type="entry name" value="GNAT"/>
    <property type="match status" value="1"/>
</dbReference>
<sequence length="171" mass="19741">MKVAVADEHDDVGFLVGLINRVYTESEYGVWRDGYERTNADEVAQFIKSRELLVARDGQAVIGALRVRRLADQLAEFGMLVAEPAHRGTGVGRRLVAHAEQWARDQDLRTMQLELLVPRAWTHPVKEFLNDWYTRIGYRKLRTTQLEEAYPALQPFLATESDFVIYHKDLR</sequence>
<evidence type="ECO:0000256" key="2">
    <source>
        <dbReference type="ARBA" id="ARBA00023315"/>
    </source>
</evidence>
<dbReference type="PANTHER" id="PTHR43877">
    <property type="entry name" value="AMINOALKYLPHOSPHONATE N-ACETYLTRANSFERASE-RELATED-RELATED"/>
    <property type="match status" value="1"/>
</dbReference>
<dbReference type="SUPFAM" id="SSF55729">
    <property type="entry name" value="Acyl-CoA N-acyltransferases (Nat)"/>
    <property type="match status" value="1"/>
</dbReference>
<dbReference type="CDD" id="cd04301">
    <property type="entry name" value="NAT_SF"/>
    <property type="match status" value="1"/>
</dbReference>
<dbReference type="Pfam" id="PF00583">
    <property type="entry name" value="Acetyltransf_1"/>
    <property type="match status" value="1"/>
</dbReference>
<organism evidence="4 5">
    <name type="scientific">Micromonospora azadirachtae</name>
    <dbReference type="NCBI Taxonomy" id="1970735"/>
    <lineage>
        <taxon>Bacteria</taxon>
        <taxon>Bacillati</taxon>
        <taxon>Actinomycetota</taxon>
        <taxon>Actinomycetes</taxon>
        <taxon>Micromonosporales</taxon>
        <taxon>Micromonosporaceae</taxon>
        <taxon>Micromonospora</taxon>
    </lineage>
</organism>
<evidence type="ECO:0000313" key="5">
    <source>
        <dbReference type="Proteomes" id="UP001597053"/>
    </source>
</evidence>
<keyword evidence="5" id="KW-1185">Reference proteome</keyword>
<reference evidence="5" key="1">
    <citation type="journal article" date="2019" name="Int. J. Syst. Evol. Microbiol.">
        <title>The Global Catalogue of Microorganisms (GCM) 10K type strain sequencing project: providing services to taxonomists for standard genome sequencing and annotation.</title>
        <authorList>
            <consortium name="The Broad Institute Genomics Platform"/>
            <consortium name="The Broad Institute Genome Sequencing Center for Infectious Disease"/>
            <person name="Wu L."/>
            <person name="Ma J."/>
        </authorList>
    </citation>
    <scope>NUCLEOTIDE SEQUENCE [LARGE SCALE GENOMIC DNA]</scope>
    <source>
        <strain evidence="5">JCM 32148</strain>
    </source>
</reference>
<comment type="caution">
    <text evidence="4">The sequence shown here is derived from an EMBL/GenBank/DDBJ whole genome shotgun (WGS) entry which is preliminary data.</text>
</comment>
<evidence type="ECO:0000313" key="4">
    <source>
        <dbReference type="EMBL" id="MFD0782512.1"/>
    </source>
</evidence>
<keyword evidence="1" id="KW-0808">Transferase</keyword>
<dbReference type="InterPro" id="IPR000182">
    <property type="entry name" value="GNAT_dom"/>
</dbReference>
<keyword evidence="2" id="KW-0012">Acyltransferase</keyword>
<dbReference type="Gene3D" id="3.40.630.30">
    <property type="match status" value="1"/>
</dbReference>
<proteinExistence type="predicted"/>
<accession>A0ABW2ZV39</accession>
<name>A0ABW2ZV39_9ACTN</name>
<dbReference type="EMBL" id="JBHTHM010000012">
    <property type="protein sequence ID" value="MFD0782512.1"/>
    <property type="molecule type" value="Genomic_DNA"/>
</dbReference>
<gene>
    <name evidence="4" type="ORF">ACFQZ8_01030</name>
</gene>
<dbReference type="InterPro" id="IPR050832">
    <property type="entry name" value="Bact_Acetyltransf"/>
</dbReference>
<evidence type="ECO:0000256" key="1">
    <source>
        <dbReference type="ARBA" id="ARBA00022679"/>
    </source>
</evidence>
<evidence type="ECO:0000259" key="3">
    <source>
        <dbReference type="PROSITE" id="PS51186"/>
    </source>
</evidence>
<protein>
    <submittedName>
        <fullName evidence="4">GNAT family N-acetyltransferase</fullName>
    </submittedName>
</protein>
<dbReference type="InterPro" id="IPR016181">
    <property type="entry name" value="Acyl_CoA_acyltransferase"/>
</dbReference>
<dbReference type="Proteomes" id="UP001597053">
    <property type="component" value="Unassembled WGS sequence"/>
</dbReference>
<feature type="domain" description="N-acetyltransferase" evidence="3">
    <location>
        <begin position="1"/>
        <end position="171"/>
    </location>
</feature>